<reference evidence="2 3" key="1">
    <citation type="submission" date="2011-02" db="EMBL/GenBank/DDBJ databases">
        <authorList>
            <person name="Nelson K.E."/>
            <person name="Sutton G."/>
            <person name="Torralba M."/>
            <person name="Durkin S."/>
            <person name="Harkins D."/>
            <person name="Montgomery R."/>
            <person name="Ziemer C."/>
            <person name="Klaassens E."/>
            <person name="Ocuiv P."/>
            <person name="Morrison M."/>
        </authorList>
    </citation>
    <scope>NUCLEOTIDE SEQUENCE [LARGE SCALE GENOMIC DNA]</scope>
    <source>
        <strain evidence="2 3">8</strain>
    </source>
</reference>
<organism evidence="2 3">
    <name type="scientific">Ruminococcus albus 8</name>
    <dbReference type="NCBI Taxonomy" id="246199"/>
    <lineage>
        <taxon>Bacteria</taxon>
        <taxon>Bacillati</taxon>
        <taxon>Bacillota</taxon>
        <taxon>Clostridia</taxon>
        <taxon>Eubacteriales</taxon>
        <taxon>Oscillospiraceae</taxon>
        <taxon>Ruminococcus</taxon>
    </lineage>
</organism>
<dbReference type="Proteomes" id="UP000004259">
    <property type="component" value="Unassembled WGS sequence"/>
</dbReference>
<gene>
    <name evidence="2" type="ORF">CUS_6612</name>
</gene>
<evidence type="ECO:0000313" key="2">
    <source>
        <dbReference type="EMBL" id="EGC03395.1"/>
    </source>
</evidence>
<dbReference type="STRING" id="246199.CUS_6612"/>
<feature type="compositionally biased region" description="Basic residues" evidence="1">
    <location>
        <begin position="9"/>
        <end position="22"/>
    </location>
</feature>
<keyword evidence="3" id="KW-1185">Reference proteome</keyword>
<dbReference type="EMBL" id="ADKM02000066">
    <property type="protein sequence ID" value="EGC03395.1"/>
    <property type="molecule type" value="Genomic_DNA"/>
</dbReference>
<dbReference type="AlphaFoldDB" id="E9SBD9"/>
<proteinExistence type="predicted"/>
<name>E9SBD9_RUMAL</name>
<protein>
    <submittedName>
        <fullName evidence="2">Uncharacterized protein</fullName>
    </submittedName>
</protein>
<feature type="region of interest" description="Disordered" evidence="1">
    <location>
        <begin position="1"/>
        <end position="44"/>
    </location>
</feature>
<comment type="caution">
    <text evidence="2">The sequence shown here is derived from an EMBL/GenBank/DDBJ whole genome shotgun (WGS) entry which is preliminary data.</text>
</comment>
<evidence type="ECO:0000256" key="1">
    <source>
        <dbReference type="SAM" id="MobiDB-lite"/>
    </source>
</evidence>
<sequence length="44" mass="4815">MGAWGRVSPHLRKSCGKSHNNKPKQNNAGETKLNACQRARRAGV</sequence>
<evidence type="ECO:0000313" key="3">
    <source>
        <dbReference type="Proteomes" id="UP000004259"/>
    </source>
</evidence>
<accession>E9SBD9</accession>